<evidence type="ECO:0000313" key="1">
    <source>
        <dbReference type="EMBL" id="KAL0338810.1"/>
    </source>
</evidence>
<name>A0AAW2N5P6_9LAMI</name>
<dbReference type="AlphaFoldDB" id="A0AAW2N5P6"/>
<dbReference type="EMBL" id="JACGWK010000008">
    <property type="protein sequence ID" value="KAL0338810.1"/>
    <property type="molecule type" value="Genomic_DNA"/>
</dbReference>
<protein>
    <submittedName>
        <fullName evidence="1">Uncharacterized protein</fullName>
    </submittedName>
</protein>
<comment type="caution">
    <text evidence="1">The sequence shown here is derived from an EMBL/GenBank/DDBJ whole genome shotgun (WGS) entry which is preliminary data.</text>
</comment>
<reference evidence="1" key="1">
    <citation type="submission" date="2020-06" db="EMBL/GenBank/DDBJ databases">
        <authorList>
            <person name="Li T."/>
            <person name="Hu X."/>
            <person name="Zhang T."/>
            <person name="Song X."/>
            <person name="Zhang H."/>
            <person name="Dai N."/>
            <person name="Sheng W."/>
            <person name="Hou X."/>
            <person name="Wei L."/>
        </authorList>
    </citation>
    <scope>NUCLEOTIDE SEQUENCE</scope>
    <source>
        <strain evidence="1">G01</strain>
        <tissue evidence="1">Leaf</tissue>
    </source>
</reference>
<organism evidence="1">
    <name type="scientific">Sesamum angustifolium</name>
    <dbReference type="NCBI Taxonomy" id="2727405"/>
    <lineage>
        <taxon>Eukaryota</taxon>
        <taxon>Viridiplantae</taxon>
        <taxon>Streptophyta</taxon>
        <taxon>Embryophyta</taxon>
        <taxon>Tracheophyta</taxon>
        <taxon>Spermatophyta</taxon>
        <taxon>Magnoliopsida</taxon>
        <taxon>eudicotyledons</taxon>
        <taxon>Gunneridae</taxon>
        <taxon>Pentapetalae</taxon>
        <taxon>asterids</taxon>
        <taxon>lamiids</taxon>
        <taxon>Lamiales</taxon>
        <taxon>Pedaliaceae</taxon>
        <taxon>Sesamum</taxon>
    </lineage>
</organism>
<sequence>MRFSQARQVVMVESVIQPILTYAMSSFKIPEALLSEIKSMAVTFFEHKDGGTKIHWVVWKNVCRGRQDGELEIRSLKEFNLALLCK</sequence>
<gene>
    <name evidence="1" type="ORF">Sangu_1403100</name>
</gene>
<proteinExistence type="predicted"/>
<reference evidence="1" key="2">
    <citation type="journal article" date="2024" name="Plant">
        <title>Genomic evolution and insights into agronomic trait innovations of Sesamum species.</title>
        <authorList>
            <person name="Miao H."/>
            <person name="Wang L."/>
            <person name="Qu L."/>
            <person name="Liu H."/>
            <person name="Sun Y."/>
            <person name="Le M."/>
            <person name="Wang Q."/>
            <person name="Wei S."/>
            <person name="Zheng Y."/>
            <person name="Lin W."/>
            <person name="Duan Y."/>
            <person name="Cao H."/>
            <person name="Xiong S."/>
            <person name="Wang X."/>
            <person name="Wei L."/>
            <person name="Li C."/>
            <person name="Ma Q."/>
            <person name="Ju M."/>
            <person name="Zhao R."/>
            <person name="Li G."/>
            <person name="Mu C."/>
            <person name="Tian Q."/>
            <person name="Mei H."/>
            <person name="Zhang T."/>
            <person name="Gao T."/>
            <person name="Zhang H."/>
        </authorList>
    </citation>
    <scope>NUCLEOTIDE SEQUENCE</scope>
    <source>
        <strain evidence="1">G01</strain>
    </source>
</reference>
<accession>A0AAW2N5P6</accession>